<dbReference type="AlphaFoldDB" id="A0A9P8BPI0"/>
<reference evidence="2" key="1">
    <citation type="submission" date="2021-06" db="EMBL/GenBank/DDBJ databases">
        <title>Genome Sequence of Mortierella hyaline Strain SCG-10, a Cold-Adapted, Nitrate-Reducing Fungus Isolated from Soil in Minnesota, USA.</title>
        <authorList>
            <person name="Aldossari N."/>
        </authorList>
    </citation>
    <scope>NUCLEOTIDE SEQUENCE</scope>
    <source>
        <strain evidence="2">SCG-10</strain>
    </source>
</reference>
<evidence type="ECO:0000313" key="2">
    <source>
        <dbReference type="EMBL" id="KAG9060912.1"/>
    </source>
</evidence>
<keyword evidence="1" id="KW-0732">Signal</keyword>
<accession>A0A9P8BPI0</accession>
<organism evidence="2 3">
    <name type="scientific">Linnemannia hyalina</name>
    <dbReference type="NCBI Taxonomy" id="64524"/>
    <lineage>
        <taxon>Eukaryota</taxon>
        <taxon>Fungi</taxon>
        <taxon>Fungi incertae sedis</taxon>
        <taxon>Mucoromycota</taxon>
        <taxon>Mortierellomycotina</taxon>
        <taxon>Mortierellomycetes</taxon>
        <taxon>Mortierellales</taxon>
        <taxon>Mortierellaceae</taxon>
        <taxon>Linnemannia</taxon>
    </lineage>
</organism>
<feature type="chain" id="PRO_5040160033" evidence="1">
    <location>
        <begin position="26"/>
        <end position="135"/>
    </location>
</feature>
<feature type="signal peptide" evidence="1">
    <location>
        <begin position="1"/>
        <end position="25"/>
    </location>
</feature>
<name>A0A9P8BPI0_9FUNG</name>
<comment type="caution">
    <text evidence="2">The sequence shown here is derived from an EMBL/GenBank/DDBJ whole genome shotgun (WGS) entry which is preliminary data.</text>
</comment>
<protein>
    <submittedName>
        <fullName evidence="2">Uncharacterized protein</fullName>
    </submittedName>
</protein>
<gene>
    <name evidence="2" type="ORF">KI688_007869</name>
</gene>
<sequence>MDNPLLLPKMLLLPKILLYITPYLAHRDVVVCLKCTCLKTLVVHGDIFSKQQDTIWDRAHQPSKNTQINCSHLPVMVPFPGKANAMIQLQQRRDRRHIFYRLLKYYQRKGKVPQDDSDYHECGLRAAWKGIQDLG</sequence>
<keyword evidence="3" id="KW-1185">Reference proteome</keyword>
<evidence type="ECO:0000256" key="1">
    <source>
        <dbReference type="SAM" id="SignalP"/>
    </source>
</evidence>
<dbReference type="Proteomes" id="UP000707451">
    <property type="component" value="Unassembled WGS sequence"/>
</dbReference>
<proteinExistence type="predicted"/>
<dbReference type="EMBL" id="JAHRHY010000028">
    <property type="protein sequence ID" value="KAG9060912.1"/>
    <property type="molecule type" value="Genomic_DNA"/>
</dbReference>
<evidence type="ECO:0000313" key="3">
    <source>
        <dbReference type="Proteomes" id="UP000707451"/>
    </source>
</evidence>